<gene>
    <name evidence="2" type="ORF">NTE_02093</name>
</gene>
<feature type="transmembrane region" description="Helical" evidence="1">
    <location>
        <begin position="364"/>
        <end position="386"/>
    </location>
</feature>
<feature type="transmembrane region" description="Helical" evidence="1">
    <location>
        <begin position="186"/>
        <end position="203"/>
    </location>
</feature>
<evidence type="ECO:0000256" key="1">
    <source>
        <dbReference type="SAM" id="Phobius"/>
    </source>
</evidence>
<dbReference type="InterPro" id="IPR036927">
    <property type="entry name" value="Cyt_c_oxase-like_su1_sf"/>
</dbReference>
<feature type="transmembrane region" description="Helical" evidence="1">
    <location>
        <begin position="155"/>
        <end position="174"/>
    </location>
</feature>
<dbReference type="Proteomes" id="UP000028194">
    <property type="component" value="Chromosome"/>
</dbReference>
<feature type="transmembrane region" description="Helical" evidence="1">
    <location>
        <begin position="125"/>
        <end position="143"/>
    </location>
</feature>
<feature type="transmembrane region" description="Helical" evidence="1">
    <location>
        <begin position="92"/>
        <end position="113"/>
    </location>
</feature>
<name>A0A075MXY7_9ARCH</name>
<feature type="transmembrane region" description="Helical" evidence="1">
    <location>
        <begin position="18"/>
        <end position="41"/>
    </location>
</feature>
<keyword evidence="3" id="KW-1185">Reference proteome</keyword>
<dbReference type="eggNOG" id="arCOG10675">
    <property type="taxonomic scope" value="Archaea"/>
</dbReference>
<proteinExistence type="predicted"/>
<keyword evidence="1" id="KW-1133">Transmembrane helix</keyword>
<sequence>MAGLELGANNNSTVSRPFVVSAVVLAFAGSLVGSVWTMSLFGMQAESGTYYHQVFPLHRALQIDGFLTVLIMGIGYMIVPRFRNSTLPSTKLAYVSLALALASIALSTASMASPEKGGMQQLLSSAARLAGIAVFAGMMFWMLRIRPRLLGLADYFIGLSVAMLVALGVIRLLGIGPASALSEVEVLLLFPLLMIFGVEYKTMPSFLGFIRPRKSAATASLALAIVSVTLGVSSALLDSILLSIAFNVTLLGCATAFAHSLYLFGGFDNSQILKLISGEKKARYLYTMAYSRLSFLFLYAGIAFAMLFSALSSSSDLSYLSYDLAIHLTAIGFIGTTIALYLPLMLPAITGKQVYFARFNHAPVLLLVAALAVRAAGDVVLTYGLLQPPLSYLLMASGWMVVLALAAFVVMVHRSMKGTTNTGTNIM</sequence>
<evidence type="ECO:0000313" key="3">
    <source>
        <dbReference type="Proteomes" id="UP000028194"/>
    </source>
</evidence>
<feature type="transmembrane region" description="Helical" evidence="1">
    <location>
        <begin position="324"/>
        <end position="344"/>
    </location>
</feature>
<evidence type="ECO:0000313" key="2">
    <source>
        <dbReference type="EMBL" id="AIF84149.1"/>
    </source>
</evidence>
<feature type="transmembrane region" description="Helical" evidence="1">
    <location>
        <begin position="240"/>
        <end position="264"/>
    </location>
</feature>
<keyword evidence="1" id="KW-0812">Transmembrane</keyword>
<feature type="transmembrane region" description="Helical" evidence="1">
    <location>
        <begin position="61"/>
        <end position="80"/>
    </location>
</feature>
<dbReference type="HOGENOM" id="CLU_670177_0_0_2"/>
<dbReference type="Gene3D" id="1.20.210.10">
    <property type="entry name" value="Cytochrome c oxidase-like, subunit I domain"/>
    <property type="match status" value="1"/>
</dbReference>
<feature type="transmembrane region" description="Helical" evidence="1">
    <location>
        <begin position="215"/>
        <end position="234"/>
    </location>
</feature>
<accession>A0A075MXY7</accession>
<dbReference type="SUPFAM" id="SSF81442">
    <property type="entry name" value="Cytochrome c oxidase subunit I-like"/>
    <property type="match status" value="1"/>
</dbReference>
<dbReference type="OrthoDB" id="11622at2157"/>
<reference evidence="2 3" key="1">
    <citation type="journal article" date="2014" name="PLoS ONE">
        <title>Genome Sequence of Candidatus Nitrososphaera evergladensis from Group I.1b Enriched from Everglades Soil Reveals Novel Genomic Features of the Ammonia-Oxidizing Archaea.</title>
        <authorList>
            <person name="Zhalnina K.V."/>
            <person name="Dias R."/>
            <person name="Leonard M.T."/>
            <person name="Dorr de Quadros P."/>
            <person name="Camargo F.A."/>
            <person name="Drew J.C."/>
            <person name="Farmerie W.G."/>
            <person name="Daroub S.H."/>
            <person name="Triplett E.W."/>
        </authorList>
    </citation>
    <scope>NUCLEOTIDE SEQUENCE [LARGE SCALE GENOMIC DNA]</scope>
    <source>
        <strain evidence="2 3">SR1</strain>
    </source>
</reference>
<organism evidence="2 3">
    <name type="scientific">Candidatus Nitrososphaera evergladensis SR1</name>
    <dbReference type="NCBI Taxonomy" id="1459636"/>
    <lineage>
        <taxon>Archaea</taxon>
        <taxon>Nitrososphaerota</taxon>
        <taxon>Nitrososphaeria</taxon>
        <taxon>Nitrososphaerales</taxon>
        <taxon>Nitrososphaeraceae</taxon>
        <taxon>Nitrososphaera</taxon>
    </lineage>
</organism>
<dbReference type="EMBL" id="CP007174">
    <property type="protein sequence ID" value="AIF84149.1"/>
    <property type="molecule type" value="Genomic_DNA"/>
</dbReference>
<dbReference type="AlphaFoldDB" id="A0A075MXY7"/>
<feature type="transmembrane region" description="Helical" evidence="1">
    <location>
        <begin position="285"/>
        <end position="312"/>
    </location>
</feature>
<feature type="transmembrane region" description="Helical" evidence="1">
    <location>
        <begin position="392"/>
        <end position="412"/>
    </location>
</feature>
<keyword evidence="1" id="KW-0472">Membrane</keyword>
<dbReference type="RefSeq" id="WP_148700776.1">
    <property type="nucleotide sequence ID" value="NZ_CP007174.1"/>
</dbReference>
<protein>
    <submittedName>
        <fullName evidence="2">Cytochrome C and Quinol oxidase polypeptide I</fullName>
    </submittedName>
</protein>
<dbReference type="KEGG" id="nev:NTE_02093"/>
<dbReference type="GeneID" id="41597826"/>